<dbReference type="SMART" id="SM00343">
    <property type="entry name" value="ZnF_C2HC"/>
    <property type="match status" value="1"/>
</dbReference>
<dbReference type="GO" id="GO:0003676">
    <property type="term" value="F:nucleic acid binding"/>
    <property type="evidence" value="ECO:0007669"/>
    <property type="project" value="InterPro"/>
</dbReference>
<organism evidence="3">
    <name type="scientific">Tanacetum cinerariifolium</name>
    <name type="common">Dalmatian daisy</name>
    <name type="synonym">Chrysanthemum cinerariifolium</name>
    <dbReference type="NCBI Taxonomy" id="118510"/>
    <lineage>
        <taxon>Eukaryota</taxon>
        <taxon>Viridiplantae</taxon>
        <taxon>Streptophyta</taxon>
        <taxon>Embryophyta</taxon>
        <taxon>Tracheophyta</taxon>
        <taxon>Spermatophyta</taxon>
        <taxon>Magnoliopsida</taxon>
        <taxon>eudicotyledons</taxon>
        <taxon>Gunneridae</taxon>
        <taxon>Pentapetalae</taxon>
        <taxon>asterids</taxon>
        <taxon>campanulids</taxon>
        <taxon>Asterales</taxon>
        <taxon>Asteraceae</taxon>
        <taxon>Asteroideae</taxon>
        <taxon>Anthemideae</taxon>
        <taxon>Anthemidinae</taxon>
        <taxon>Tanacetum</taxon>
    </lineage>
</organism>
<dbReference type="Gene3D" id="4.10.60.10">
    <property type="entry name" value="Zinc finger, CCHC-type"/>
    <property type="match status" value="1"/>
</dbReference>
<feature type="domain" description="CCHC-type" evidence="2">
    <location>
        <begin position="293"/>
        <end position="307"/>
    </location>
</feature>
<dbReference type="InterPro" id="IPR013103">
    <property type="entry name" value="RVT_2"/>
</dbReference>
<proteinExistence type="predicted"/>
<dbReference type="InterPro" id="IPR036875">
    <property type="entry name" value="Znf_CCHC_sf"/>
</dbReference>
<keyword evidence="1" id="KW-0479">Metal-binding</keyword>
<reference evidence="3" key="1">
    <citation type="journal article" date="2019" name="Sci. Rep.">
        <title>Draft genome of Tanacetum cinerariifolium, the natural source of mosquito coil.</title>
        <authorList>
            <person name="Yamashiro T."/>
            <person name="Shiraishi A."/>
            <person name="Satake H."/>
            <person name="Nakayama K."/>
        </authorList>
    </citation>
    <scope>NUCLEOTIDE SEQUENCE</scope>
</reference>
<name>A0A6L2JJY6_TANCI</name>
<dbReference type="AlphaFoldDB" id="A0A6L2JJY6"/>
<comment type="caution">
    <text evidence="3">The sequence shown here is derived from an EMBL/GenBank/DDBJ whole genome shotgun (WGS) entry which is preliminary data.</text>
</comment>
<dbReference type="InterPro" id="IPR001878">
    <property type="entry name" value="Znf_CCHC"/>
</dbReference>
<dbReference type="PROSITE" id="PS50158">
    <property type="entry name" value="ZF_CCHC"/>
    <property type="match status" value="1"/>
</dbReference>
<evidence type="ECO:0000256" key="1">
    <source>
        <dbReference type="PROSITE-ProRule" id="PRU00047"/>
    </source>
</evidence>
<dbReference type="Pfam" id="PF07727">
    <property type="entry name" value="RVT_2"/>
    <property type="match status" value="1"/>
</dbReference>
<dbReference type="SUPFAM" id="SSF57756">
    <property type="entry name" value="Retrovirus zinc finger-like domains"/>
    <property type="match status" value="1"/>
</dbReference>
<evidence type="ECO:0000259" key="2">
    <source>
        <dbReference type="PROSITE" id="PS50158"/>
    </source>
</evidence>
<evidence type="ECO:0000313" key="3">
    <source>
        <dbReference type="EMBL" id="GEU37333.1"/>
    </source>
</evidence>
<dbReference type="GO" id="GO:0008270">
    <property type="term" value="F:zinc ion binding"/>
    <property type="evidence" value="ECO:0007669"/>
    <property type="project" value="UniProtKB-KW"/>
</dbReference>
<accession>A0A6L2JJY6</accession>
<dbReference type="EMBL" id="BKCJ010000917">
    <property type="protein sequence ID" value="GEU37333.1"/>
    <property type="molecule type" value="Genomic_DNA"/>
</dbReference>
<sequence length="709" mass="80649">MGEEASCCGTSCIYQGEDDQSFSIRCFATFTSYRRVNRELKRLDRVLVAEFVEGEQFVTEEIIEEGNRWPNIKRSVKKEEPVLIQKIYFLEKKDQDGAHMVAASKVIENDNSLPKTHTVKGVKTVMPITSAEDMAKRRLEVKARSTLMMGIPNENQLKFNSIKDAKLLVEAIEKSIDDLYNNLKVYKPKVKGVSSSSTNTQNMAFVSSSSNNNTNSSNEAVNTAFGVTTIGTQSSTCNEDLEQIYLDDLEKIDLKWQMAMLTMRAKRFLKKTGRKLNLNRNETVAFDKTKVECYNCHKRGHFTRECRASRAQDNKNKESTRRNVPIETTNSLALVSCDGVGGYDWSDQAKEGPNYALMIYSTSSSDSEEFISKLAVETLNTKTSEEVPKVVKNDNGVPIIEDWKLDDEDESVPQPKIEKKTIKPNVAKVPRKKNMYSVDLKNIIPKGGLCHMGLGTKAHGEVGRIFWHCSGACRCTGRGVGEGVRFGGKTSWGYCLGSWSLEVWQVWPSRKLSIELPDDLNIPELEDISIFEDTNEDVFSAEADLNNLESTFQFSPIPTIRIHKDHPPEQVIRDLYLAPKTRRIAIGSKWVFKNKIDERRIVIRNKARLVAQGHTQEEGIDYHEFFAPVARIEAIRLFLAFASFKDFMVYQMDVKSTFLYVKIKEEVYVCQPLGFEYSDFPDKVYKVEKVLYGLNQAPRAWFETLSTYL</sequence>
<gene>
    <name evidence="3" type="ORF">Tci_009311</name>
</gene>
<protein>
    <submittedName>
        <fullName evidence="3">Retrovirus-related Pol polyprotein from transposon TNT 1-94</fullName>
    </submittedName>
</protein>
<keyword evidence="1" id="KW-0862">Zinc</keyword>
<keyword evidence="1" id="KW-0863">Zinc-finger</keyword>